<evidence type="ECO:0000256" key="7">
    <source>
        <dbReference type="RuleBase" id="RU363034"/>
    </source>
</evidence>
<evidence type="ECO:0000256" key="4">
    <source>
        <dbReference type="ARBA" id="ARBA00022801"/>
    </source>
</evidence>
<feature type="domain" description="Peptidase S1" evidence="8">
    <location>
        <begin position="1"/>
        <end position="194"/>
    </location>
</feature>
<dbReference type="AlphaFoldDB" id="A0A9J6GIG4"/>
<reference evidence="9 10" key="1">
    <citation type="journal article" date="2020" name="Cell">
        <title>Large-Scale Comparative Analyses of Tick Genomes Elucidate Their Genetic Diversity and Vector Capacities.</title>
        <authorList>
            <consortium name="Tick Genome and Microbiome Consortium (TIGMIC)"/>
            <person name="Jia N."/>
            <person name="Wang J."/>
            <person name="Shi W."/>
            <person name="Du L."/>
            <person name="Sun Y."/>
            <person name="Zhan W."/>
            <person name="Jiang J.F."/>
            <person name="Wang Q."/>
            <person name="Zhang B."/>
            <person name="Ji P."/>
            <person name="Bell-Sakyi L."/>
            <person name="Cui X.M."/>
            <person name="Yuan T.T."/>
            <person name="Jiang B.G."/>
            <person name="Yang W.F."/>
            <person name="Lam T.T."/>
            <person name="Chang Q.C."/>
            <person name="Ding S.J."/>
            <person name="Wang X.J."/>
            <person name="Zhu J.G."/>
            <person name="Ruan X.D."/>
            <person name="Zhao L."/>
            <person name="Wei J.T."/>
            <person name="Ye R.Z."/>
            <person name="Que T.C."/>
            <person name="Du C.H."/>
            <person name="Zhou Y.H."/>
            <person name="Cheng J.X."/>
            <person name="Dai P.F."/>
            <person name="Guo W.B."/>
            <person name="Han X.H."/>
            <person name="Huang E.J."/>
            <person name="Li L.F."/>
            <person name="Wei W."/>
            <person name="Gao Y.C."/>
            <person name="Liu J.Z."/>
            <person name="Shao H.Z."/>
            <person name="Wang X."/>
            <person name="Wang C.C."/>
            <person name="Yang T.C."/>
            <person name="Huo Q.B."/>
            <person name="Li W."/>
            <person name="Chen H.Y."/>
            <person name="Chen S.E."/>
            <person name="Zhou L.G."/>
            <person name="Ni X.B."/>
            <person name="Tian J.H."/>
            <person name="Sheng Y."/>
            <person name="Liu T."/>
            <person name="Pan Y.S."/>
            <person name="Xia L.Y."/>
            <person name="Li J."/>
            <person name="Zhao F."/>
            <person name="Cao W.C."/>
        </authorList>
    </citation>
    <scope>NUCLEOTIDE SEQUENCE [LARGE SCALE GENOMIC DNA]</scope>
    <source>
        <strain evidence="9">HaeL-2018</strain>
    </source>
</reference>
<dbReference type="PANTHER" id="PTHR24264:SF65">
    <property type="entry name" value="SRCR DOMAIN-CONTAINING PROTEIN"/>
    <property type="match status" value="1"/>
</dbReference>
<dbReference type="Gene3D" id="2.40.10.10">
    <property type="entry name" value="Trypsin-like serine proteases"/>
    <property type="match status" value="3"/>
</dbReference>
<evidence type="ECO:0000313" key="10">
    <source>
        <dbReference type="Proteomes" id="UP000821853"/>
    </source>
</evidence>
<dbReference type="OMA" id="FCAKSAP"/>
<dbReference type="PROSITE" id="PS50240">
    <property type="entry name" value="TRYPSIN_DOM"/>
    <property type="match status" value="1"/>
</dbReference>
<organism evidence="9 10">
    <name type="scientific">Haemaphysalis longicornis</name>
    <name type="common">Bush tick</name>
    <dbReference type="NCBI Taxonomy" id="44386"/>
    <lineage>
        <taxon>Eukaryota</taxon>
        <taxon>Metazoa</taxon>
        <taxon>Ecdysozoa</taxon>
        <taxon>Arthropoda</taxon>
        <taxon>Chelicerata</taxon>
        <taxon>Arachnida</taxon>
        <taxon>Acari</taxon>
        <taxon>Parasitiformes</taxon>
        <taxon>Ixodida</taxon>
        <taxon>Ixodoidea</taxon>
        <taxon>Ixodidae</taxon>
        <taxon>Haemaphysalinae</taxon>
        <taxon>Haemaphysalis</taxon>
    </lineage>
</organism>
<dbReference type="PANTHER" id="PTHR24264">
    <property type="entry name" value="TRYPSIN-RELATED"/>
    <property type="match status" value="1"/>
</dbReference>
<proteinExistence type="predicted"/>
<accession>A0A9J6GIG4</accession>
<keyword evidence="10" id="KW-1185">Reference proteome</keyword>
<comment type="subcellular location">
    <subcellularLocation>
        <location evidence="1">Secreted</location>
    </subcellularLocation>
</comment>
<dbReference type="PROSITE" id="PS00135">
    <property type="entry name" value="TRYPSIN_SER"/>
    <property type="match status" value="1"/>
</dbReference>
<dbReference type="InterPro" id="IPR009003">
    <property type="entry name" value="Peptidase_S1_PA"/>
</dbReference>
<dbReference type="InterPro" id="IPR050127">
    <property type="entry name" value="Serine_Proteases_S1"/>
</dbReference>
<keyword evidence="4 7" id="KW-0378">Hydrolase</keyword>
<evidence type="ECO:0000259" key="8">
    <source>
        <dbReference type="PROSITE" id="PS50240"/>
    </source>
</evidence>
<evidence type="ECO:0000256" key="6">
    <source>
        <dbReference type="ARBA" id="ARBA00023157"/>
    </source>
</evidence>
<dbReference type="FunFam" id="2.40.10.10:FF:000004">
    <property type="entry name" value="Tryptase gamma 1"/>
    <property type="match status" value="1"/>
</dbReference>
<evidence type="ECO:0000256" key="1">
    <source>
        <dbReference type="ARBA" id="ARBA00004613"/>
    </source>
</evidence>
<evidence type="ECO:0000256" key="5">
    <source>
        <dbReference type="ARBA" id="ARBA00022825"/>
    </source>
</evidence>
<dbReference type="SUPFAM" id="SSF50494">
    <property type="entry name" value="Trypsin-like serine proteases"/>
    <property type="match status" value="1"/>
</dbReference>
<dbReference type="InterPro" id="IPR033116">
    <property type="entry name" value="TRYPSIN_SER"/>
</dbReference>
<dbReference type="PROSITE" id="PS00134">
    <property type="entry name" value="TRYPSIN_HIS"/>
    <property type="match status" value="1"/>
</dbReference>
<dbReference type="InterPro" id="IPR001314">
    <property type="entry name" value="Peptidase_S1A"/>
</dbReference>
<dbReference type="Proteomes" id="UP000821853">
    <property type="component" value="Chromosome 5"/>
</dbReference>
<dbReference type="InterPro" id="IPR018114">
    <property type="entry name" value="TRYPSIN_HIS"/>
</dbReference>
<keyword evidence="5 7" id="KW-0720">Serine protease</keyword>
<dbReference type="OrthoDB" id="6420457at2759"/>
<dbReference type="InterPro" id="IPR001254">
    <property type="entry name" value="Trypsin_dom"/>
</dbReference>
<dbReference type="EMBL" id="JABSTR010000007">
    <property type="protein sequence ID" value="KAH9375051.1"/>
    <property type="molecule type" value="Genomic_DNA"/>
</dbReference>
<keyword evidence="6" id="KW-1015">Disulfide bond</keyword>
<sequence>MFPTMTAASSSSPLQVLLKHLKTDDPFCGGSLISHRWVLTAAHCFKQYSRHDVRVVLGKHSLVTRDENEITLSIKKLVIHPDFENRTLNNDIALLELRAAIQYSARFSPICLGDAQFIEQITDNMFCAGYDDQPVVMDTCEGDSGGPFVVELRGTWYLVGIVSWSHQSKCGVPGRYGFYTKVNNYNEWILDTVNSRRSGTS</sequence>
<gene>
    <name evidence="9" type="ORF">HPB48_000626</name>
</gene>
<dbReference type="Pfam" id="PF00089">
    <property type="entry name" value="Trypsin"/>
    <property type="match status" value="2"/>
</dbReference>
<comment type="caution">
    <text evidence="9">The sequence shown here is derived from an EMBL/GenBank/DDBJ whole genome shotgun (WGS) entry which is preliminary data.</text>
</comment>
<keyword evidence="3 7" id="KW-0645">Protease</keyword>
<dbReference type="GO" id="GO:0005615">
    <property type="term" value="C:extracellular space"/>
    <property type="evidence" value="ECO:0007669"/>
    <property type="project" value="TreeGrafter"/>
</dbReference>
<evidence type="ECO:0000256" key="3">
    <source>
        <dbReference type="ARBA" id="ARBA00022670"/>
    </source>
</evidence>
<protein>
    <recommendedName>
        <fullName evidence="8">Peptidase S1 domain-containing protein</fullName>
    </recommendedName>
</protein>
<evidence type="ECO:0000313" key="9">
    <source>
        <dbReference type="EMBL" id="KAH9375051.1"/>
    </source>
</evidence>
<dbReference type="SMART" id="SM00020">
    <property type="entry name" value="Tryp_SPc"/>
    <property type="match status" value="1"/>
</dbReference>
<dbReference type="InterPro" id="IPR043504">
    <property type="entry name" value="Peptidase_S1_PA_chymotrypsin"/>
</dbReference>
<dbReference type="GO" id="GO:0004252">
    <property type="term" value="F:serine-type endopeptidase activity"/>
    <property type="evidence" value="ECO:0007669"/>
    <property type="project" value="InterPro"/>
</dbReference>
<dbReference type="GO" id="GO:0006508">
    <property type="term" value="P:proteolysis"/>
    <property type="evidence" value="ECO:0007669"/>
    <property type="project" value="UniProtKB-KW"/>
</dbReference>
<keyword evidence="2" id="KW-0964">Secreted</keyword>
<dbReference type="PRINTS" id="PR00722">
    <property type="entry name" value="CHYMOTRYPSIN"/>
</dbReference>
<name>A0A9J6GIG4_HAELO</name>
<evidence type="ECO:0000256" key="2">
    <source>
        <dbReference type="ARBA" id="ARBA00022525"/>
    </source>
</evidence>
<dbReference type="VEuPathDB" id="VectorBase:HLOH_057992"/>
<dbReference type="CDD" id="cd00190">
    <property type="entry name" value="Tryp_SPc"/>
    <property type="match status" value="1"/>
</dbReference>